<evidence type="ECO:0000313" key="2">
    <source>
        <dbReference type="EMBL" id="KPI87562.1"/>
    </source>
</evidence>
<dbReference type="EMBL" id="LJSK01000082">
    <property type="protein sequence ID" value="KPI87562.1"/>
    <property type="molecule type" value="Genomic_DNA"/>
</dbReference>
<dbReference type="AlphaFoldDB" id="A0A0N1PCN1"/>
<feature type="region of interest" description="Disordered" evidence="1">
    <location>
        <begin position="93"/>
        <end position="119"/>
    </location>
</feature>
<gene>
    <name evidence="2" type="ORF">ABL78_3359</name>
</gene>
<organism evidence="2 3">
    <name type="scientific">Leptomonas seymouri</name>
    <dbReference type="NCBI Taxonomy" id="5684"/>
    <lineage>
        <taxon>Eukaryota</taxon>
        <taxon>Discoba</taxon>
        <taxon>Euglenozoa</taxon>
        <taxon>Kinetoplastea</taxon>
        <taxon>Metakinetoplastina</taxon>
        <taxon>Trypanosomatida</taxon>
        <taxon>Trypanosomatidae</taxon>
        <taxon>Leishmaniinae</taxon>
        <taxon>Leptomonas</taxon>
    </lineage>
</organism>
<dbReference type="VEuPathDB" id="TriTrypDB:Lsey_0082_0150"/>
<reference evidence="2 3" key="1">
    <citation type="journal article" date="2015" name="PLoS Pathog.">
        <title>Leptomonas seymouri: Adaptations to the Dixenous Life Cycle Analyzed by Genome Sequencing, Transcriptome Profiling and Co-infection with Leishmania donovani.</title>
        <authorList>
            <person name="Kraeva N."/>
            <person name="Butenko A."/>
            <person name="Hlavacova J."/>
            <person name="Kostygov A."/>
            <person name="Myskova J."/>
            <person name="Grybchuk D."/>
            <person name="Lestinova T."/>
            <person name="Votypka J."/>
            <person name="Volf P."/>
            <person name="Opperdoes F."/>
            <person name="Flegontov P."/>
            <person name="Lukes J."/>
            <person name="Yurchenko V."/>
        </authorList>
    </citation>
    <scope>NUCLEOTIDE SEQUENCE [LARGE SCALE GENOMIC DNA]</scope>
    <source>
        <strain evidence="2 3">ATCC 30220</strain>
    </source>
</reference>
<accession>A0A0N1PCN1</accession>
<protein>
    <submittedName>
        <fullName evidence="2">Uncharacterized protein</fullName>
    </submittedName>
</protein>
<comment type="caution">
    <text evidence="2">The sequence shown here is derived from an EMBL/GenBank/DDBJ whole genome shotgun (WGS) entry which is preliminary data.</text>
</comment>
<evidence type="ECO:0000256" key="1">
    <source>
        <dbReference type="SAM" id="MobiDB-lite"/>
    </source>
</evidence>
<name>A0A0N1PCN1_LEPSE</name>
<dbReference type="Proteomes" id="UP000038009">
    <property type="component" value="Unassembled WGS sequence"/>
</dbReference>
<keyword evidence="3" id="KW-1185">Reference proteome</keyword>
<sequence length="119" mass="12872">MPELRGAAALSQRVEQTRTARCTCGLCGAVLGLCQLELDEEPTDELFNGPPFSFPSPCATGAGADRRSSNCSLYFSSAHRLLLLRHSAPRLPIIEGSPKATPSSALQRPPGGPRRWPWR</sequence>
<proteinExistence type="predicted"/>
<evidence type="ECO:0000313" key="3">
    <source>
        <dbReference type="Proteomes" id="UP000038009"/>
    </source>
</evidence>